<dbReference type="Proteomes" id="UP001552427">
    <property type="component" value="Unassembled WGS sequence"/>
</dbReference>
<evidence type="ECO:0000313" key="2">
    <source>
        <dbReference type="Proteomes" id="UP001552427"/>
    </source>
</evidence>
<name>A0ABV3HG25_9ACTN</name>
<accession>A0ABV3HG25</accession>
<keyword evidence="2" id="KW-1185">Reference proteome</keyword>
<comment type="caution">
    <text evidence="1">The sequence shown here is derived from an EMBL/GenBank/DDBJ whole genome shotgun (WGS) entry which is preliminary data.</text>
</comment>
<sequence length="145" mass="15630">MMLLGGSLIGCAPGHEAMSSGGQVCVDRANRENALYLKAVSAVLPSGKRVSVDEWNGCDSADNGASLSVLVDPELRRDQLWQAFVKAGWSPASQTCGTPRCRFQLVHQVDERLVGIAFEETGREGLRVVAAAADSCWDDRGYRCE</sequence>
<proteinExistence type="predicted"/>
<gene>
    <name evidence="1" type="ORF">AB0K40_38865</name>
</gene>
<evidence type="ECO:0008006" key="3">
    <source>
        <dbReference type="Google" id="ProtNLM"/>
    </source>
</evidence>
<protein>
    <recommendedName>
        <fullName evidence="3">Lipoprotein</fullName>
    </recommendedName>
</protein>
<dbReference type="RefSeq" id="WP_364460191.1">
    <property type="nucleotide sequence ID" value="NZ_JBFARM010000014.1"/>
</dbReference>
<organism evidence="1 2">
    <name type="scientific">Nonomuraea bangladeshensis</name>
    <dbReference type="NCBI Taxonomy" id="404385"/>
    <lineage>
        <taxon>Bacteria</taxon>
        <taxon>Bacillati</taxon>
        <taxon>Actinomycetota</taxon>
        <taxon>Actinomycetes</taxon>
        <taxon>Streptosporangiales</taxon>
        <taxon>Streptosporangiaceae</taxon>
        <taxon>Nonomuraea</taxon>
    </lineage>
</organism>
<reference evidence="1 2" key="1">
    <citation type="submission" date="2024-06" db="EMBL/GenBank/DDBJ databases">
        <title>The Natural Products Discovery Center: Release of the First 8490 Sequenced Strains for Exploring Actinobacteria Biosynthetic Diversity.</title>
        <authorList>
            <person name="Kalkreuter E."/>
            <person name="Kautsar S.A."/>
            <person name="Yang D."/>
            <person name="Bader C.D."/>
            <person name="Teijaro C.N."/>
            <person name="Fluegel L."/>
            <person name="Davis C.M."/>
            <person name="Simpson J.R."/>
            <person name="Lauterbach L."/>
            <person name="Steele A.D."/>
            <person name="Gui C."/>
            <person name="Meng S."/>
            <person name="Li G."/>
            <person name="Viehrig K."/>
            <person name="Ye F."/>
            <person name="Su P."/>
            <person name="Kiefer A.F."/>
            <person name="Nichols A."/>
            <person name="Cepeda A.J."/>
            <person name="Yan W."/>
            <person name="Fan B."/>
            <person name="Jiang Y."/>
            <person name="Adhikari A."/>
            <person name="Zheng C.-J."/>
            <person name="Schuster L."/>
            <person name="Cowan T.M."/>
            <person name="Smanski M.J."/>
            <person name="Chevrette M.G."/>
            <person name="De Carvalho L.P.S."/>
            <person name="Shen B."/>
        </authorList>
    </citation>
    <scope>NUCLEOTIDE SEQUENCE [LARGE SCALE GENOMIC DNA]</scope>
    <source>
        <strain evidence="1 2">NPDC049574</strain>
    </source>
</reference>
<dbReference type="EMBL" id="JBFARM010000014">
    <property type="protein sequence ID" value="MEV4291503.1"/>
    <property type="molecule type" value="Genomic_DNA"/>
</dbReference>
<evidence type="ECO:0000313" key="1">
    <source>
        <dbReference type="EMBL" id="MEV4291503.1"/>
    </source>
</evidence>